<organism evidence="2 3">
    <name type="scientific">Desulfamplus magnetovallimortis</name>
    <dbReference type="NCBI Taxonomy" id="1246637"/>
    <lineage>
        <taxon>Bacteria</taxon>
        <taxon>Pseudomonadati</taxon>
        <taxon>Thermodesulfobacteriota</taxon>
        <taxon>Desulfobacteria</taxon>
        <taxon>Desulfobacterales</taxon>
        <taxon>Desulfobacteraceae</taxon>
        <taxon>Desulfamplus</taxon>
    </lineage>
</organism>
<evidence type="ECO:0000259" key="1">
    <source>
        <dbReference type="Pfam" id="PF17152"/>
    </source>
</evidence>
<evidence type="ECO:0000313" key="3">
    <source>
        <dbReference type="Proteomes" id="UP000191931"/>
    </source>
</evidence>
<dbReference type="Pfam" id="PF17152">
    <property type="entry name" value="CHASE8"/>
    <property type="match status" value="1"/>
</dbReference>
<accession>A0A1W1H5X2</accession>
<reference evidence="2 3" key="1">
    <citation type="submission" date="2017-03" db="EMBL/GenBank/DDBJ databases">
        <authorList>
            <person name="Afonso C.L."/>
            <person name="Miller P.J."/>
            <person name="Scott M.A."/>
            <person name="Spackman E."/>
            <person name="Goraichik I."/>
            <person name="Dimitrov K.M."/>
            <person name="Suarez D.L."/>
            <person name="Swayne D.E."/>
        </authorList>
    </citation>
    <scope>NUCLEOTIDE SEQUENCE [LARGE SCALE GENOMIC DNA]</scope>
    <source>
        <strain evidence="2">PRJEB14757</strain>
    </source>
</reference>
<feature type="domain" description="Periplasmic sensor" evidence="1">
    <location>
        <begin position="44"/>
        <end position="103"/>
    </location>
</feature>
<evidence type="ECO:0000313" key="2">
    <source>
        <dbReference type="EMBL" id="SLM27847.1"/>
    </source>
</evidence>
<sequence>MGKMKFKNHSIRIKLVILLGVSATMAILITSLIMGPYIAYTKKEESLKELEQLSLISSENLRAAVAFMDQQSADKMLSHLSKDKTIVCALIFDQNNAIFSSYFAVPQNSLINIVFKS</sequence>
<dbReference type="EMBL" id="FWEV01000019">
    <property type="protein sequence ID" value="SLM27847.1"/>
    <property type="molecule type" value="Genomic_DNA"/>
</dbReference>
<name>A0A1W1H5X2_9BACT</name>
<dbReference type="AlphaFoldDB" id="A0A1W1H5X2"/>
<protein>
    <recommendedName>
        <fullName evidence="1">Periplasmic sensor domain-containing protein</fullName>
    </recommendedName>
</protein>
<proteinExistence type="predicted"/>
<dbReference type="STRING" id="1246637.MTBBW1_1150020"/>
<dbReference type="InterPro" id="IPR033417">
    <property type="entry name" value="CHASE8"/>
</dbReference>
<dbReference type="Proteomes" id="UP000191931">
    <property type="component" value="Unassembled WGS sequence"/>
</dbReference>
<keyword evidence="3" id="KW-1185">Reference proteome</keyword>
<gene>
    <name evidence="2" type="ORF">MTBBW1_1150020</name>
</gene>